<proteinExistence type="predicted"/>
<dbReference type="Proteomes" id="UP000699042">
    <property type="component" value="Unassembled WGS sequence"/>
</dbReference>
<protein>
    <submittedName>
        <fullName evidence="1">Uncharacterized protein</fullName>
    </submittedName>
</protein>
<dbReference type="AlphaFoldDB" id="A0A9P7RDN1"/>
<organism evidence="1 2">
    <name type="scientific">Colletotrichum scovillei</name>
    <dbReference type="NCBI Taxonomy" id="1209932"/>
    <lineage>
        <taxon>Eukaryota</taxon>
        <taxon>Fungi</taxon>
        <taxon>Dikarya</taxon>
        <taxon>Ascomycota</taxon>
        <taxon>Pezizomycotina</taxon>
        <taxon>Sordariomycetes</taxon>
        <taxon>Hypocreomycetidae</taxon>
        <taxon>Glomerellales</taxon>
        <taxon>Glomerellaceae</taxon>
        <taxon>Colletotrichum</taxon>
        <taxon>Colletotrichum acutatum species complex</taxon>
    </lineage>
</organism>
<gene>
    <name evidence="1" type="ORF">JMJ77_001323</name>
</gene>
<keyword evidence="2" id="KW-1185">Reference proteome</keyword>
<sequence>MQAWSVLAEIPATGPTTFGSRVFSCVDFWCWSCRRRAWSNERASIAWGRA</sequence>
<evidence type="ECO:0000313" key="2">
    <source>
        <dbReference type="Proteomes" id="UP000699042"/>
    </source>
</evidence>
<evidence type="ECO:0000313" key="1">
    <source>
        <dbReference type="EMBL" id="KAG7054254.1"/>
    </source>
</evidence>
<accession>A0A9P7RDN1</accession>
<dbReference type="EMBL" id="JAESDN010000003">
    <property type="protein sequence ID" value="KAG7054254.1"/>
    <property type="molecule type" value="Genomic_DNA"/>
</dbReference>
<name>A0A9P7RDN1_9PEZI</name>
<comment type="caution">
    <text evidence="1">The sequence shown here is derived from an EMBL/GenBank/DDBJ whole genome shotgun (WGS) entry which is preliminary data.</text>
</comment>
<reference evidence="1" key="1">
    <citation type="submission" date="2021-05" db="EMBL/GenBank/DDBJ databases">
        <title>Comparative genomics of three Colletotrichum scovillei strains and genetic complementation revealed genes involved fungal growth and virulence on chili pepper.</title>
        <authorList>
            <person name="Hsieh D.-K."/>
            <person name="Chuang S.-C."/>
            <person name="Chen C.-Y."/>
            <person name="Chao Y.-T."/>
            <person name="Lu M.-Y.J."/>
            <person name="Lee M.-H."/>
            <person name="Shih M.-C."/>
        </authorList>
    </citation>
    <scope>NUCLEOTIDE SEQUENCE</scope>
    <source>
        <strain evidence="1">Coll-153</strain>
    </source>
</reference>